<proteinExistence type="inferred from homology"/>
<evidence type="ECO:0000256" key="4">
    <source>
        <dbReference type="ARBA" id="ARBA00022723"/>
    </source>
</evidence>
<dbReference type="Pfam" id="PF00348">
    <property type="entry name" value="polyprenyl_synt"/>
    <property type="match status" value="1"/>
</dbReference>
<dbReference type="PANTHER" id="PTHR12001">
    <property type="entry name" value="GERANYLGERANYL PYROPHOSPHATE SYNTHASE"/>
    <property type="match status" value="1"/>
</dbReference>
<dbReference type="Gene3D" id="1.10.600.10">
    <property type="entry name" value="Farnesyl Diphosphate Synthase"/>
    <property type="match status" value="1"/>
</dbReference>
<comment type="cofactor">
    <cofactor evidence="1">
        <name>Mg(2+)</name>
        <dbReference type="ChEBI" id="CHEBI:18420"/>
    </cofactor>
</comment>
<organism evidence="6">
    <name type="scientific">marine metagenome</name>
    <dbReference type="NCBI Taxonomy" id="408172"/>
    <lineage>
        <taxon>unclassified sequences</taxon>
        <taxon>metagenomes</taxon>
        <taxon>ecological metagenomes</taxon>
    </lineage>
</organism>
<comment type="similarity">
    <text evidence="2">Belongs to the FPP/GGPP synthase family.</text>
</comment>
<dbReference type="EMBL" id="UINC01014006">
    <property type="protein sequence ID" value="SVA60054.1"/>
    <property type="molecule type" value="Genomic_DNA"/>
</dbReference>
<protein>
    <recommendedName>
        <fullName evidence="7">Octaprenyl-diphosphate synthase</fullName>
    </recommendedName>
</protein>
<dbReference type="GO" id="GO:0008299">
    <property type="term" value="P:isoprenoid biosynthetic process"/>
    <property type="evidence" value="ECO:0007669"/>
    <property type="project" value="InterPro"/>
</dbReference>
<gene>
    <name evidence="6" type="ORF">METZ01_LOCUS112908</name>
</gene>
<keyword evidence="3" id="KW-0808">Transferase</keyword>
<reference evidence="6" key="1">
    <citation type="submission" date="2018-05" db="EMBL/GenBank/DDBJ databases">
        <authorList>
            <person name="Lanie J.A."/>
            <person name="Ng W.-L."/>
            <person name="Kazmierczak K.M."/>
            <person name="Andrzejewski T.M."/>
            <person name="Davidsen T.M."/>
            <person name="Wayne K.J."/>
            <person name="Tettelin H."/>
            <person name="Glass J.I."/>
            <person name="Rusch D."/>
            <person name="Podicherti R."/>
            <person name="Tsui H.-C.T."/>
            <person name="Winkler M.E."/>
        </authorList>
    </citation>
    <scope>NUCLEOTIDE SEQUENCE</scope>
</reference>
<dbReference type="GO" id="GO:0004659">
    <property type="term" value="F:prenyltransferase activity"/>
    <property type="evidence" value="ECO:0007669"/>
    <property type="project" value="InterPro"/>
</dbReference>
<sequence length="342" mass="38392">MGQVVQLNNSRKDFIFYVRQLQKLCEKDLSLINSIIIDKLDSDVPLVQEIASHLILSGGKRLRPLLTSCCFQMCKDNNNNERKHIGLAAAVEFIHAATLLHDDVIDKSKNRRGSLSANEVWGNNTSVLVGDFLFSRAFQLMAKYGNISVLKILSDTSVVISEGEILELQNDKDPTINEDIYFKVINGKTASLFSAACQVGAMCAKINQEKIDALKSFGTNFGMSFQLIDDAIDYSSSTTMLGKNVGDDFKEGKVTLPIILAYLRSNDYEKEFWKKTIRHLDQNKDDLSKAIEIINKYKCIEDTIERAKHFANIAKDSLGIFNDSEYKEILTNLVNSGLTRLN</sequence>
<dbReference type="InterPro" id="IPR008949">
    <property type="entry name" value="Isoprenoid_synthase_dom_sf"/>
</dbReference>
<evidence type="ECO:0000256" key="2">
    <source>
        <dbReference type="ARBA" id="ARBA00006706"/>
    </source>
</evidence>
<evidence type="ECO:0000256" key="1">
    <source>
        <dbReference type="ARBA" id="ARBA00001946"/>
    </source>
</evidence>
<dbReference type="InterPro" id="IPR000092">
    <property type="entry name" value="Polyprenyl_synt"/>
</dbReference>
<dbReference type="SUPFAM" id="SSF48576">
    <property type="entry name" value="Terpenoid synthases"/>
    <property type="match status" value="1"/>
</dbReference>
<evidence type="ECO:0000313" key="6">
    <source>
        <dbReference type="EMBL" id="SVA60054.1"/>
    </source>
</evidence>
<name>A0A381X5N2_9ZZZZ</name>
<evidence type="ECO:0008006" key="7">
    <source>
        <dbReference type="Google" id="ProtNLM"/>
    </source>
</evidence>
<evidence type="ECO:0000256" key="3">
    <source>
        <dbReference type="ARBA" id="ARBA00022679"/>
    </source>
</evidence>
<dbReference type="PANTHER" id="PTHR12001:SF69">
    <property type="entry name" value="ALL TRANS-POLYPRENYL-DIPHOSPHATE SYNTHASE PDSS1"/>
    <property type="match status" value="1"/>
</dbReference>
<keyword evidence="5" id="KW-0460">Magnesium</keyword>
<dbReference type="CDD" id="cd00685">
    <property type="entry name" value="Trans_IPPS_HT"/>
    <property type="match status" value="1"/>
</dbReference>
<accession>A0A381X5N2</accession>
<dbReference type="InterPro" id="IPR033749">
    <property type="entry name" value="Polyprenyl_synt_CS"/>
</dbReference>
<evidence type="ECO:0000256" key="5">
    <source>
        <dbReference type="ARBA" id="ARBA00022842"/>
    </source>
</evidence>
<dbReference type="AlphaFoldDB" id="A0A381X5N2"/>
<dbReference type="SFLD" id="SFLDG01017">
    <property type="entry name" value="Polyprenyl_Transferase_Like"/>
    <property type="match status" value="1"/>
</dbReference>
<keyword evidence="4" id="KW-0479">Metal-binding</keyword>
<dbReference type="PROSITE" id="PS00723">
    <property type="entry name" value="POLYPRENYL_SYNTHASE_1"/>
    <property type="match status" value="1"/>
</dbReference>
<dbReference type="GO" id="GO:0046872">
    <property type="term" value="F:metal ion binding"/>
    <property type="evidence" value="ECO:0007669"/>
    <property type="project" value="UniProtKB-KW"/>
</dbReference>
<dbReference type="SFLD" id="SFLDS00005">
    <property type="entry name" value="Isoprenoid_Synthase_Type_I"/>
    <property type="match status" value="1"/>
</dbReference>